<reference evidence="15 16" key="1">
    <citation type="submission" date="2018-05" db="EMBL/GenBank/DDBJ databases">
        <title>Genome comparison of Eubacterium sp.</title>
        <authorList>
            <person name="Feng Y."/>
            <person name="Sanchez-Andrea I."/>
            <person name="Stams A.J.M."/>
            <person name="De Vos W.M."/>
        </authorList>
    </citation>
    <scope>NUCLEOTIDE SEQUENCE [LARGE SCALE GENOMIC DNA]</scope>
    <source>
        <strain evidence="15 16">YI</strain>
    </source>
</reference>
<evidence type="ECO:0000256" key="7">
    <source>
        <dbReference type="ARBA" id="ARBA00049489"/>
    </source>
</evidence>
<dbReference type="AlphaFoldDB" id="A0A4P9C8V8"/>
<evidence type="ECO:0000256" key="5">
    <source>
        <dbReference type="ARBA" id="ARBA00022833"/>
    </source>
</evidence>
<comment type="similarity">
    <text evidence="2 8 9 14">Belongs to the histidinol dehydrogenase family.</text>
</comment>
<evidence type="ECO:0000256" key="14">
    <source>
        <dbReference type="RuleBase" id="RU004175"/>
    </source>
</evidence>
<feature type="binding site" evidence="8 13">
    <location>
        <position position="358"/>
    </location>
    <ligand>
        <name>Zn(2+)</name>
        <dbReference type="ChEBI" id="CHEBI:29105"/>
    </ligand>
</feature>
<feature type="binding site" evidence="8 12">
    <location>
        <position position="358"/>
    </location>
    <ligand>
        <name>substrate</name>
    </ligand>
</feature>
<feature type="binding site" evidence="8 12">
    <location>
        <position position="233"/>
    </location>
    <ligand>
        <name>substrate</name>
    </ligand>
</feature>
<feature type="binding site" evidence="8 12">
    <location>
        <position position="258"/>
    </location>
    <ligand>
        <name>substrate</name>
    </ligand>
</feature>
<dbReference type="KEGG" id="emt:CPZ25_012000"/>
<comment type="cofactor">
    <cofactor evidence="8 13">
        <name>Zn(2+)</name>
        <dbReference type="ChEBI" id="CHEBI:29105"/>
    </cofactor>
    <text evidence="8 13">Binds 1 zinc ion per subunit.</text>
</comment>
<evidence type="ECO:0000256" key="13">
    <source>
        <dbReference type="PIRSR" id="PIRSR000099-4"/>
    </source>
</evidence>
<dbReference type="UniPathway" id="UPA00031">
    <property type="reaction ID" value="UER00014"/>
</dbReference>
<feature type="binding site" evidence="8 13">
    <location>
        <position position="417"/>
    </location>
    <ligand>
        <name>Zn(2+)</name>
        <dbReference type="ChEBI" id="CHEBI:29105"/>
    </ligand>
</feature>
<evidence type="ECO:0000256" key="4">
    <source>
        <dbReference type="ARBA" id="ARBA00022723"/>
    </source>
</evidence>
<dbReference type="PIRSF" id="PIRSF000099">
    <property type="entry name" value="Histidinol_dh"/>
    <property type="match status" value="1"/>
</dbReference>
<dbReference type="GO" id="GO:0051287">
    <property type="term" value="F:NAD binding"/>
    <property type="evidence" value="ECO:0007669"/>
    <property type="project" value="InterPro"/>
</dbReference>
<dbReference type="Gene3D" id="1.20.5.1300">
    <property type="match status" value="1"/>
</dbReference>
<evidence type="ECO:0000256" key="8">
    <source>
        <dbReference type="HAMAP-Rule" id="MF_01024"/>
    </source>
</evidence>
<dbReference type="SUPFAM" id="SSF53720">
    <property type="entry name" value="ALDH-like"/>
    <property type="match status" value="1"/>
</dbReference>
<dbReference type="EMBL" id="CP029487">
    <property type="protein sequence ID" value="QCT72018.1"/>
    <property type="molecule type" value="Genomic_DNA"/>
</dbReference>
<comment type="pathway">
    <text evidence="8">Amino-acid biosynthesis; L-histidine biosynthesis; L-histidine from 5-phospho-alpha-D-ribose 1-diphosphate: step 9/9.</text>
</comment>
<dbReference type="PROSITE" id="PS00611">
    <property type="entry name" value="HISOL_DEHYDROGENASE"/>
    <property type="match status" value="1"/>
</dbReference>
<keyword evidence="5 8" id="KW-0862">Zinc</keyword>
<keyword evidence="6 8" id="KW-0560">Oxidoreductase</keyword>
<feature type="binding site" evidence="8 12">
    <location>
        <position position="417"/>
    </location>
    <ligand>
        <name>substrate</name>
    </ligand>
</feature>
<dbReference type="FunFam" id="3.40.50.1980:FF:000001">
    <property type="entry name" value="Histidinol dehydrogenase"/>
    <property type="match status" value="1"/>
</dbReference>
<keyword evidence="8" id="KW-0368">Histidine biosynthesis</keyword>
<evidence type="ECO:0000313" key="15">
    <source>
        <dbReference type="EMBL" id="QCT72018.1"/>
    </source>
</evidence>
<feature type="binding site" evidence="8 13">
    <location>
        <position position="258"/>
    </location>
    <ligand>
        <name>Zn(2+)</name>
        <dbReference type="ChEBI" id="CHEBI:29105"/>
    </ligand>
</feature>
<keyword evidence="16" id="KW-1185">Reference proteome</keyword>
<dbReference type="InterPro" id="IPR016161">
    <property type="entry name" value="Ald_DH/histidinol_DH"/>
</dbReference>
<dbReference type="PRINTS" id="PR00083">
    <property type="entry name" value="HOLDHDRGNASE"/>
</dbReference>
<dbReference type="FunFam" id="3.40.50.1980:FF:000026">
    <property type="entry name" value="Histidinol dehydrogenase"/>
    <property type="match status" value="1"/>
</dbReference>
<dbReference type="PANTHER" id="PTHR21256">
    <property type="entry name" value="HISTIDINOL DEHYDROGENASE HDH"/>
    <property type="match status" value="1"/>
</dbReference>
<protein>
    <recommendedName>
        <fullName evidence="3 8">Histidinol dehydrogenase</fullName>
        <shortName evidence="8">HDH</shortName>
        <ecNumber evidence="3 8">1.1.1.23</ecNumber>
    </recommendedName>
</protein>
<evidence type="ECO:0000256" key="12">
    <source>
        <dbReference type="PIRSR" id="PIRSR000099-3"/>
    </source>
</evidence>
<accession>A0A4P9C8V8</accession>
<dbReference type="InterPro" id="IPR012131">
    <property type="entry name" value="Hstdl_DH"/>
</dbReference>
<evidence type="ECO:0000256" key="10">
    <source>
        <dbReference type="PIRSR" id="PIRSR000099-1"/>
    </source>
</evidence>
<dbReference type="Pfam" id="PF00815">
    <property type="entry name" value="Histidinol_dh"/>
    <property type="match status" value="1"/>
</dbReference>
<keyword evidence="8 11" id="KW-0520">NAD</keyword>
<proteinExistence type="inferred from homology"/>
<dbReference type="CDD" id="cd06572">
    <property type="entry name" value="Histidinol_dh"/>
    <property type="match status" value="1"/>
</dbReference>
<keyword evidence="8" id="KW-0028">Amino-acid biosynthesis</keyword>
<feature type="binding site" evidence="8 11">
    <location>
        <position position="187"/>
    </location>
    <ligand>
        <name>NAD(+)</name>
        <dbReference type="ChEBI" id="CHEBI:57540"/>
    </ligand>
</feature>
<dbReference type="GO" id="GO:0005829">
    <property type="term" value="C:cytosol"/>
    <property type="evidence" value="ECO:0007669"/>
    <property type="project" value="TreeGrafter"/>
</dbReference>
<gene>
    <name evidence="8 15" type="primary">hisD</name>
    <name evidence="15" type="ORF">CPZ25_012000</name>
</gene>
<feature type="active site" description="Proton acceptor" evidence="8 10">
    <location>
        <position position="324"/>
    </location>
</feature>
<name>A0A4P9C8V8_EUBML</name>
<feature type="binding site" evidence="8 12">
    <location>
        <position position="255"/>
    </location>
    <ligand>
        <name>substrate</name>
    </ligand>
</feature>
<feature type="binding site" evidence="8 13">
    <location>
        <position position="255"/>
    </location>
    <ligand>
        <name>Zn(2+)</name>
        <dbReference type="ChEBI" id="CHEBI:29105"/>
    </ligand>
</feature>
<feature type="active site" description="Proton acceptor" evidence="8 10">
    <location>
        <position position="325"/>
    </location>
</feature>
<evidence type="ECO:0000313" key="16">
    <source>
        <dbReference type="Proteomes" id="UP000218387"/>
    </source>
</evidence>
<dbReference type="Gene3D" id="3.40.50.1980">
    <property type="entry name" value="Nitrogenase molybdenum iron protein domain"/>
    <property type="match status" value="2"/>
</dbReference>
<dbReference type="RefSeq" id="WP_096920521.1">
    <property type="nucleotide sequence ID" value="NZ_CP029487.1"/>
</dbReference>
<keyword evidence="4 8" id="KW-0479">Metal-binding</keyword>
<feature type="binding site" evidence="8 12">
    <location>
        <position position="412"/>
    </location>
    <ligand>
        <name>substrate</name>
    </ligand>
</feature>
<dbReference type="EC" id="1.1.1.23" evidence="3 8"/>
<dbReference type="InterPro" id="IPR022695">
    <property type="entry name" value="Histidinol_DH_monofunct"/>
</dbReference>
<evidence type="ECO:0000256" key="3">
    <source>
        <dbReference type="ARBA" id="ARBA00012965"/>
    </source>
</evidence>
<dbReference type="GO" id="GO:0000105">
    <property type="term" value="P:L-histidine biosynthetic process"/>
    <property type="evidence" value="ECO:0007669"/>
    <property type="project" value="UniProtKB-UniRule"/>
</dbReference>
<evidence type="ECO:0000256" key="11">
    <source>
        <dbReference type="PIRSR" id="PIRSR000099-2"/>
    </source>
</evidence>
<evidence type="ECO:0000256" key="6">
    <source>
        <dbReference type="ARBA" id="ARBA00023002"/>
    </source>
</evidence>
<organism evidence="15 16">
    <name type="scientific">Eubacterium maltosivorans</name>
    <dbReference type="NCBI Taxonomy" id="2041044"/>
    <lineage>
        <taxon>Bacteria</taxon>
        <taxon>Bacillati</taxon>
        <taxon>Bacillota</taxon>
        <taxon>Clostridia</taxon>
        <taxon>Eubacteriales</taxon>
        <taxon>Eubacteriaceae</taxon>
        <taxon>Eubacterium</taxon>
    </lineage>
</organism>
<sequence length="428" mass="46724">MKTYTYNESINNLDTLLKRDEGENQEIRSRVLEIIDTVKSQGDAALIDYTEKFDGCRLEALRVTDTEIQEAFELVGPEMAAIIEEAAGNIRAFHEKQKEETWMYNPSPGITLGQHITPLERVGLYVPGGKAAYPSTVLMDSIPAIVAGVDSLVMVTPPGKDGKINPNILAAARIAGVHEIYKVGGAQAIAALAYGTESILPVNKIVGPGNIYVATAKKEVFGKVAIDMIAGPSEVLILADETANPVYAAADLLSQAEHDEMAMPILVTTDADFGERVIAEVYRQIEADLGRKEIARKSVDNYGFVFLAENLDQAFELSNAIAPEHMEILLPEPMQYLERVRNAGAIFLGSYTPEPLGDYFAGPNHTLPTSGTAKFSSPLGVYDFMKKSSILSYSENALEKVYKKIAAFARSEGLDAHAKSVERRYEDK</sequence>
<dbReference type="Proteomes" id="UP000218387">
    <property type="component" value="Chromosome"/>
</dbReference>
<dbReference type="HAMAP" id="MF_01024">
    <property type="entry name" value="HisD"/>
    <property type="match status" value="1"/>
</dbReference>
<evidence type="ECO:0000256" key="2">
    <source>
        <dbReference type="ARBA" id="ARBA00010178"/>
    </source>
</evidence>
<dbReference type="GO" id="GO:0008270">
    <property type="term" value="F:zinc ion binding"/>
    <property type="evidence" value="ECO:0007669"/>
    <property type="project" value="UniProtKB-UniRule"/>
</dbReference>
<dbReference type="InterPro" id="IPR001692">
    <property type="entry name" value="Histidinol_DH_CS"/>
</dbReference>
<dbReference type="NCBIfam" id="TIGR00069">
    <property type="entry name" value="hisD"/>
    <property type="match status" value="1"/>
</dbReference>
<evidence type="ECO:0000256" key="1">
    <source>
        <dbReference type="ARBA" id="ARBA00003850"/>
    </source>
</evidence>
<feature type="binding site" evidence="8 11">
    <location>
        <position position="210"/>
    </location>
    <ligand>
        <name>NAD(+)</name>
        <dbReference type="ChEBI" id="CHEBI:57540"/>
    </ligand>
</feature>
<comment type="catalytic activity">
    <reaction evidence="7 8">
        <text>L-histidinol + 2 NAD(+) + H2O = L-histidine + 2 NADH + 3 H(+)</text>
        <dbReference type="Rhea" id="RHEA:20641"/>
        <dbReference type="ChEBI" id="CHEBI:15377"/>
        <dbReference type="ChEBI" id="CHEBI:15378"/>
        <dbReference type="ChEBI" id="CHEBI:57540"/>
        <dbReference type="ChEBI" id="CHEBI:57595"/>
        <dbReference type="ChEBI" id="CHEBI:57699"/>
        <dbReference type="ChEBI" id="CHEBI:57945"/>
        <dbReference type="EC" id="1.1.1.23"/>
    </reaction>
</comment>
<feature type="binding site" evidence="8 12">
    <location>
        <position position="325"/>
    </location>
    <ligand>
        <name>substrate</name>
    </ligand>
</feature>
<dbReference type="GO" id="GO:0004399">
    <property type="term" value="F:histidinol dehydrogenase activity"/>
    <property type="evidence" value="ECO:0007669"/>
    <property type="project" value="UniProtKB-UniRule"/>
</dbReference>
<comment type="function">
    <text evidence="1 8">Catalyzes the sequential NAD-dependent oxidations of L-histidinol to L-histidinaldehyde and then to L-histidine.</text>
</comment>
<evidence type="ECO:0000256" key="9">
    <source>
        <dbReference type="PIRNR" id="PIRNR000099"/>
    </source>
</evidence>
<feature type="binding site" evidence="8 11">
    <location>
        <position position="125"/>
    </location>
    <ligand>
        <name>NAD(+)</name>
        <dbReference type="ChEBI" id="CHEBI:57540"/>
    </ligand>
</feature>
<dbReference type="PANTHER" id="PTHR21256:SF2">
    <property type="entry name" value="HISTIDINE BIOSYNTHESIS TRIFUNCTIONAL PROTEIN"/>
    <property type="match status" value="1"/>
</dbReference>